<reference evidence="4" key="1">
    <citation type="journal article" date="2019" name="Int. J. Syst. Evol. Microbiol.">
        <title>The Global Catalogue of Microorganisms (GCM) 10K type strain sequencing project: providing services to taxonomists for standard genome sequencing and annotation.</title>
        <authorList>
            <consortium name="The Broad Institute Genomics Platform"/>
            <consortium name="The Broad Institute Genome Sequencing Center for Infectious Disease"/>
            <person name="Wu L."/>
            <person name="Ma J."/>
        </authorList>
    </citation>
    <scope>NUCLEOTIDE SEQUENCE [LARGE SCALE GENOMIC DNA]</scope>
    <source>
        <strain evidence="4">JCM 18325</strain>
    </source>
</reference>
<dbReference type="InterPro" id="IPR042178">
    <property type="entry name" value="Serpin_sf_1"/>
</dbReference>
<dbReference type="PROSITE" id="PS00284">
    <property type="entry name" value="SERPIN"/>
    <property type="match status" value="1"/>
</dbReference>
<dbReference type="CDD" id="cd19590">
    <property type="entry name" value="serpin_thermopin-like"/>
    <property type="match status" value="1"/>
</dbReference>
<comment type="caution">
    <text evidence="3">The sequence shown here is derived from an EMBL/GenBank/DDBJ whole genome shotgun (WGS) entry which is preliminary data.</text>
</comment>
<dbReference type="PANTHER" id="PTHR11461:SF211">
    <property type="entry name" value="GH10112P-RELATED"/>
    <property type="match status" value="1"/>
</dbReference>
<sequence length="469" mass="54348">MTHLEPSHAQYVDSSKSLNQYAFDLYGELKGEKENVFLSPLSTYYALLSAYEGSKNKTKTAFEKVLYLKDSTRYNYNDLYKQESNADSLFGLKISNAIWVDKKFQVETAFKNVVLSKYSSDFKQTNFANTALAVTDINRWVSDKTNQRITDMVNPSDINSETKLMISNAVYFKGEWLTKFEKLRTAESTFFTDNENQYNVDFMNITENLNYFENESFQFITKPYKDSDLSFCVLLPKTLYGLEAIENNLNAEFFNEILEQTVSTKVWLSIPKIKLETSYKLKSALTNMGLNSVFNNEADFSGILKNEPLTIEQVAHKTYIDITEDYTEAAAATTTIVYIRGLPLYKTFKVDHPFVFFIVDNKTNAMVFMGRYVKPQEGKVIDKANFVDNLLKRNNKKLDWGGNDKILILIAERKKFKPIDIQDVNFNNIEYLKVYKKEDVKKFTTEDYYGVVVLKLKKTKKLKKNSIRE</sequence>
<comment type="similarity">
    <text evidence="1">Belongs to the serpin family.</text>
</comment>
<dbReference type="EMBL" id="BAABJW010000004">
    <property type="protein sequence ID" value="GAA4815040.1"/>
    <property type="molecule type" value="Genomic_DNA"/>
</dbReference>
<keyword evidence="4" id="KW-1185">Reference proteome</keyword>
<name>A0ABP9CPH0_9FLAO</name>
<accession>A0ABP9CPH0</accession>
<evidence type="ECO:0000313" key="4">
    <source>
        <dbReference type="Proteomes" id="UP001501433"/>
    </source>
</evidence>
<dbReference type="Gene3D" id="3.30.497.10">
    <property type="entry name" value="Antithrombin, subunit I, domain 2"/>
    <property type="match status" value="1"/>
</dbReference>
<evidence type="ECO:0000256" key="1">
    <source>
        <dbReference type="RuleBase" id="RU000411"/>
    </source>
</evidence>
<protein>
    <submittedName>
        <fullName evidence="3">Serpin family protein</fullName>
    </submittedName>
</protein>
<dbReference type="InterPro" id="IPR023795">
    <property type="entry name" value="Serpin_CS"/>
</dbReference>
<dbReference type="SUPFAM" id="SSF56574">
    <property type="entry name" value="Serpins"/>
    <property type="match status" value="1"/>
</dbReference>
<evidence type="ECO:0000259" key="2">
    <source>
        <dbReference type="SMART" id="SM00093"/>
    </source>
</evidence>
<dbReference type="SMART" id="SM00093">
    <property type="entry name" value="SERPIN"/>
    <property type="match status" value="1"/>
</dbReference>
<dbReference type="InterPro" id="IPR023796">
    <property type="entry name" value="Serpin_dom"/>
</dbReference>
<evidence type="ECO:0000313" key="3">
    <source>
        <dbReference type="EMBL" id="GAA4815040.1"/>
    </source>
</evidence>
<gene>
    <name evidence="3" type="ORF">GCM10023330_23690</name>
</gene>
<proteinExistence type="inferred from homology"/>
<dbReference type="Proteomes" id="UP001501433">
    <property type="component" value="Unassembled WGS sequence"/>
</dbReference>
<dbReference type="InterPro" id="IPR036186">
    <property type="entry name" value="Serpin_sf"/>
</dbReference>
<organism evidence="3 4">
    <name type="scientific">Litoribaculum gwangyangense</name>
    <dbReference type="NCBI Taxonomy" id="1130722"/>
    <lineage>
        <taxon>Bacteria</taxon>
        <taxon>Pseudomonadati</taxon>
        <taxon>Bacteroidota</taxon>
        <taxon>Flavobacteriia</taxon>
        <taxon>Flavobacteriales</taxon>
        <taxon>Flavobacteriaceae</taxon>
        <taxon>Litoribaculum</taxon>
    </lineage>
</organism>
<dbReference type="InterPro" id="IPR042185">
    <property type="entry name" value="Serpin_sf_2"/>
</dbReference>
<dbReference type="InterPro" id="IPR000215">
    <property type="entry name" value="Serpin_fam"/>
</dbReference>
<feature type="domain" description="Serpin" evidence="2">
    <location>
        <begin position="23"/>
        <end position="375"/>
    </location>
</feature>
<dbReference type="PANTHER" id="PTHR11461">
    <property type="entry name" value="SERINE PROTEASE INHIBITOR, SERPIN"/>
    <property type="match status" value="1"/>
</dbReference>
<dbReference type="Pfam" id="PF00079">
    <property type="entry name" value="Serpin"/>
    <property type="match status" value="1"/>
</dbReference>
<dbReference type="Gene3D" id="2.30.39.10">
    <property type="entry name" value="Alpha-1-antitrypsin, domain 1"/>
    <property type="match status" value="1"/>
</dbReference>